<keyword evidence="8" id="KW-1185">Reference proteome</keyword>
<evidence type="ECO:0000256" key="5">
    <source>
        <dbReference type="SAM" id="MobiDB-lite"/>
    </source>
</evidence>
<evidence type="ECO:0000259" key="6">
    <source>
        <dbReference type="Pfam" id="PF04829"/>
    </source>
</evidence>
<evidence type="ECO:0000256" key="1">
    <source>
        <dbReference type="ARBA" id="ARBA00004219"/>
    </source>
</evidence>
<keyword evidence="4" id="KW-0843">Virulence</keyword>
<comment type="caution">
    <text evidence="7">The sequence shown here is derived from an EMBL/GenBank/DDBJ whole genome shotgun (WGS) entry which is preliminary data.</text>
</comment>
<gene>
    <name evidence="7" type="ORF">FUU20_22375</name>
</gene>
<dbReference type="Pfam" id="PF04829">
    <property type="entry name" value="PT-VENN"/>
    <property type="match status" value="1"/>
</dbReference>
<sequence length="381" mass="38510">MQKAAQAVTGALTALAGNNLAGALASGASPYLATEIKKRVGEENIAANAMAHAVLGAVTAQLNNQSAAAGGLGAGGGELTARYIAGQLFPGKTAEQLSESEKQQVSALSQLAAGLAGGLATGDTAGAVTGGQAGKNAVENNSLSGDKARESVKQAAESLKNQVREKLGEGTTSAIANAIINGLADTGDAALGSADYAADAAMALASCAAGDSYCSKAMSDLAGKNQAVADTVTALMQSETWSAVKDTLVQASEGNQAALEATGGLIAGIILPGKKVPHTPNAGAVGNMSEFLKQPGFGSEIKELSKKTSKQYQGQSVYQANKPVGNYIQKGDQFYLDAKHKDHIEVFDSTGTKVRAVLNLDGSFNDAKTKAAKAEGRRLPK</sequence>
<evidence type="ECO:0000313" key="8">
    <source>
        <dbReference type="Proteomes" id="UP001199135"/>
    </source>
</evidence>
<feature type="domain" description="VENN motif-containing" evidence="6">
    <location>
        <begin position="95"/>
        <end position="144"/>
    </location>
</feature>
<dbReference type="InterPro" id="IPR006914">
    <property type="entry name" value="VENN_dom"/>
</dbReference>
<comment type="subcellular location">
    <subcellularLocation>
        <location evidence="1">Target cell</location>
        <location evidence="1">Target cell cytoplasm</location>
    </subcellularLocation>
</comment>
<dbReference type="Proteomes" id="UP001199135">
    <property type="component" value="Unassembled WGS sequence"/>
</dbReference>
<proteinExistence type="predicted"/>
<reference evidence="7 8" key="1">
    <citation type="submission" date="2019-08" db="EMBL/GenBank/DDBJ databases">
        <title>Genome sequencing of Psyttalia spp.-associated microbial isolates reveals a potentially novel species in the Serratia genus.</title>
        <authorList>
            <person name="Tannieres-Laurent M."/>
            <person name="Sparks M.E."/>
            <person name="Blackburn M.B."/>
            <person name="Gundersen-Rindal D.E."/>
            <person name="Bon M.-C."/>
        </authorList>
    </citation>
    <scope>NUCLEOTIDE SEQUENCE [LARGE SCALE GENOMIC DNA]</scope>
    <source>
        <strain evidence="8">Pon4B</strain>
    </source>
</reference>
<organism evidence="7 8">
    <name type="scientific">Serratia montpellierensis</name>
    <dbReference type="NCBI Taxonomy" id="2598730"/>
    <lineage>
        <taxon>Bacteria</taxon>
        <taxon>Pseudomonadati</taxon>
        <taxon>Pseudomonadota</taxon>
        <taxon>Gammaproteobacteria</taxon>
        <taxon>Enterobacterales</taxon>
        <taxon>Yersiniaceae</taxon>
        <taxon>Serratia</taxon>
    </lineage>
</organism>
<protein>
    <recommendedName>
        <fullName evidence="6">VENN motif-containing domain-containing protein</fullName>
    </recommendedName>
</protein>
<evidence type="ECO:0000256" key="2">
    <source>
        <dbReference type="ARBA" id="ARBA00022656"/>
    </source>
</evidence>
<keyword evidence="2" id="KW-0800">Toxin</keyword>
<evidence type="ECO:0000256" key="3">
    <source>
        <dbReference type="ARBA" id="ARBA00022913"/>
    </source>
</evidence>
<dbReference type="EMBL" id="VOSO01000019">
    <property type="protein sequence ID" value="MCC7661460.1"/>
    <property type="molecule type" value="Genomic_DNA"/>
</dbReference>
<name>A0ABS8JBQ7_9GAMM</name>
<evidence type="ECO:0000313" key="7">
    <source>
        <dbReference type="EMBL" id="MCC7661460.1"/>
    </source>
</evidence>
<accession>A0ABS8JBQ7</accession>
<evidence type="ECO:0000256" key="4">
    <source>
        <dbReference type="ARBA" id="ARBA00023026"/>
    </source>
</evidence>
<keyword evidence="3" id="KW-1266">Target cell cytoplasm</keyword>
<feature type="region of interest" description="Disordered" evidence="5">
    <location>
        <begin position="129"/>
        <end position="149"/>
    </location>
</feature>